<dbReference type="OrthoDB" id="5569250at2759"/>
<evidence type="ECO:0000313" key="3">
    <source>
        <dbReference type="Proteomes" id="UP000053820"/>
    </source>
</evidence>
<keyword evidence="3" id="KW-1185">Reference proteome</keyword>
<accession>A0A0C9VJY1</accession>
<protein>
    <recommendedName>
        <fullName evidence="4">Fungal-type protein kinase domain-containing protein</fullName>
    </recommendedName>
</protein>
<evidence type="ECO:0000256" key="1">
    <source>
        <dbReference type="SAM" id="MobiDB-lite"/>
    </source>
</evidence>
<evidence type="ECO:0008006" key="4">
    <source>
        <dbReference type="Google" id="ProtNLM"/>
    </source>
</evidence>
<feature type="non-terminal residue" evidence="2">
    <location>
        <position position="163"/>
    </location>
</feature>
<dbReference type="HOGENOM" id="CLU_1631019_0_0_1"/>
<feature type="compositionally biased region" description="Polar residues" evidence="1">
    <location>
        <begin position="40"/>
        <end position="50"/>
    </location>
</feature>
<feature type="non-terminal residue" evidence="2">
    <location>
        <position position="1"/>
    </location>
</feature>
<evidence type="ECO:0000313" key="2">
    <source>
        <dbReference type="EMBL" id="KIJ57785.1"/>
    </source>
</evidence>
<proteinExistence type="predicted"/>
<dbReference type="Proteomes" id="UP000053820">
    <property type="component" value="Unassembled WGS sequence"/>
</dbReference>
<gene>
    <name evidence="2" type="ORF">HYDPIDRAFT_120342</name>
</gene>
<organism evidence="2 3">
    <name type="scientific">Hydnomerulius pinastri MD-312</name>
    <dbReference type="NCBI Taxonomy" id="994086"/>
    <lineage>
        <taxon>Eukaryota</taxon>
        <taxon>Fungi</taxon>
        <taxon>Dikarya</taxon>
        <taxon>Basidiomycota</taxon>
        <taxon>Agaricomycotina</taxon>
        <taxon>Agaricomycetes</taxon>
        <taxon>Agaricomycetidae</taxon>
        <taxon>Boletales</taxon>
        <taxon>Boletales incertae sedis</taxon>
        <taxon>Leucogyrophana</taxon>
    </lineage>
</organism>
<reference evidence="2 3" key="1">
    <citation type="submission" date="2014-04" db="EMBL/GenBank/DDBJ databases">
        <title>Evolutionary Origins and Diversification of the Mycorrhizal Mutualists.</title>
        <authorList>
            <consortium name="DOE Joint Genome Institute"/>
            <consortium name="Mycorrhizal Genomics Consortium"/>
            <person name="Kohler A."/>
            <person name="Kuo A."/>
            <person name="Nagy L.G."/>
            <person name="Floudas D."/>
            <person name="Copeland A."/>
            <person name="Barry K.W."/>
            <person name="Cichocki N."/>
            <person name="Veneault-Fourrey C."/>
            <person name="LaButti K."/>
            <person name="Lindquist E.A."/>
            <person name="Lipzen A."/>
            <person name="Lundell T."/>
            <person name="Morin E."/>
            <person name="Murat C."/>
            <person name="Riley R."/>
            <person name="Ohm R."/>
            <person name="Sun H."/>
            <person name="Tunlid A."/>
            <person name="Henrissat B."/>
            <person name="Grigoriev I.V."/>
            <person name="Hibbett D.S."/>
            <person name="Martin F."/>
        </authorList>
    </citation>
    <scope>NUCLEOTIDE SEQUENCE [LARGE SCALE GENOMIC DNA]</scope>
    <source>
        <strain evidence="2 3">MD-312</strain>
    </source>
</reference>
<dbReference type="AlphaFoldDB" id="A0A0C9VJY1"/>
<feature type="region of interest" description="Disordered" evidence="1">
    <location>
        <begin position="26"/>
        <end position="62"/>
    </location>
</feature>
<sequence>TLPGKPLMPHIRHVPWYTPRRREPVLVQSGTPSGAFEPSRASSQPPSGEPTNIPLVNRKPKPKMSHPVIIEADSYAAEAFAAHGVQQHVSGPIVVGGYGLLYVWCYDQRGPIQRSTSAFNSIQDIPRFLVLLLAMQRFENHHWGLNSVKDPDFGSPDDHRRRR</sequence>
<dbReference type="EMBL" id="KN840118">
    <property type="protein sequence ID" value="KIJ57785.1"/>
    <property type="molecule type" value="Genomic_DNA"/>
</dbReference>
<name>A0A0C9VJY1_9AGAM</name>